<comment type="caution">
    <text evidence="2">The sequence shown here is derived from an EMBL/GenBank/DDBJ whole genome shotgun (WGS) entry which is preliminary data.</text>
</comment>
<reference evidence="2 3" key="1">
    <citation type="submission" date="2024-06" db="EMBL/GenBank/DDBJ databases">
        <title>The Natural Products Discovery Center: Release of the First 8490 Sequenced Strains for Exploring Actinobacteria Biosynthetic Diversity.</title>
        <authorList>
            <person name="Kalkreuter E."/>
            <person name="Kautsar S.A."/>
            <person name="Yang D."/>
            <person name="Bader C.D."/>
            <person name="Teijaro C.N."/>
            <person name="Fluegel L."/>
            <person name="Davis C.M."/>
            <person name="Simpson J.R."/>
            <person name="Lauterbach L."/>
            <person name="Steele A.D."/>
            <person name="Gui C."/>
            <person name="Meng S."/>
            <person name="Li G."/>
            <person name="Viehrig K."/>
            <person name="Ye F."/>
            <person name="Su P."/>
            <person name="Kiefer A.F."/>
            <person name="Nichols A."/>
            <person name="Cepeda A.J."/>
            <person name="Yan W."/>
            <person name="Fan B."/>
            <person name="Jiang Y."/>
            <person name="Adhikari A."/>
            <person name="Zheng C.-J."/>
            <person name="Schuster L."/>
            <person name="Cowan T.M."/>
            <person name="Smanski M.J."/>
            <person name="Chevrette M.G."/>
            <person name="De Carvalho L.P.S."/>
            <person name="Shen B."/>
        </authorList>
    </citation>
    <scope>NUCLEOTIDE SEQUENCE [LARGE SCALE GENOMIC DNA]</scope>
    <source>
        <strain evidence="2 3">NPDC006337</strain>
    </source>
</reference>
<dbReference type="Proteomes" id="UP001550378">
    <property type="component" value="Unassembled WGS sequence"/>
</dbReference>
<evidence type="ECO:0000256" key="1">
    <source>
        <dbReference type="SAM" id="MobiDB-lite"/>
    </source>
</evidence>
<sequence>MPRRGERKQRVRSSAPEPLPTRDLDHIGIRTLTWTRRGAKANHFINPAKYRCSVLAAQLADEWITYTRSMALANGGADMANAVRGFAKFVDKHLPTLGVDPAKARLDGYVVDLVEVIHAWEEDLRQHHGLRSNSPYAKTNSLLTLLEQRALKDTSMPEALRVRAQAPPAYPPHPGEPLDEFSNAERIALRDAARDAVRALESRLARGRTLLESGIDPREGGWHEPANLLWAATHPSLLTVKVLKPQFRQNVLSWPEPVKALLPTAADGTLLKRGFRYLVAEVGRLLFPTEMDLQAFRVLLLLGMSDTSPEELHYLQLPDIEFTDSGVRLVQRKMRAHRVRADLHPDPEAEEEAPEFAGDGAWDVPGLLRRLLAATELSRKVFPDADPWLFLAVERRRRGVLDAELADFTDRERRFGGWIAEQRDAAGRPLKISKPHEIRRLRKTAKVVRAVALGGTVSDLAGDDHHVEVYRLHYAHGTTAHVLAGRSINRAQKWVFDRMTQPARPVLVTQEAEQRLEDPEVADDLGLDTEQAKALRTGELDMGLVNCRNPYASPHRNDAKVCHVAPAMCMLCRNAVVFTSQIPRLVLLSDHIEQMRARLTPRHWHALWGRQAAALAEVFSECADLIPAARREIAELGLRLDLPLGMRTEFDR</sequence>
<evidence type="ECO:0000313" key="2">
    <source>
        <dbReference type="EMBL" id="MEU0707694.1"/>
    </source>
</evidence>
<organism evidence="2 3">
    <name type="scientific">Streptomyces lavendulocolor</name>
    <dbReference type="NCBI Taxonomy" id="67316"/>
    <lineage>
        <taxon>Bacteria</taxon>
        <taxon>Bacillati</taxon>
        <taxon>Actinomycetota</taxon>
        <taxon>Actinomycetes</taxon>
        <taxon>Kitasatosporales</taxon>
        <taxon>Streptomycetaceae</taxon>
        <taxon>Streptomyces</taxon>
    </lineage>
</organism>
<name>A0ABV2W2C6_9ACTN</name>
<gene>
    <name evidence="2" type="ORF">ABZ508_10030</name>
</gene>
<feature type="region of interest" description="Disordered" evidence="1">
    <location>
        <begin position="1"/>
        <end position="23"/>
    </location>
</feature>
<keyword evidence="3" id="KW-1185">Reference proteome</keyword>
<evidence type="ECO:0008006" key="4">
    <source>
        <dbReference type="Google" id="ProtNLM"/>
    </source>
</evidence>
<protein>
    <recommendedName>
        <fullName evidence="4">Integrase</fullName>
    </recommendedName>
</protein>
<dbReference type="EMBL" id="JBEXZR010000006">
    <property type="protein sequence ID" value="MEU0707694.1"/>
    <property type="molecule type" value="Genomic_DNA"/>
</dbReference>
<proteinExistence type="predicted"/>
<accession>A0ABV2W2C6</accession>
<evidence type="ECO:0000313" key="3">
    <source>
        <dbReference type="Proteomes" id="UP001550378"/>
    </source>
</evidence>
<feature type="compositionally biased region" description="Basic residues" evidence="1">
    <location>
        <begin position="1"/>
        <end position="11"/>
    </location>
</feature>
<dbReference type="RefSeq" id="WP_356577803.1">
    <property type="nucleotide sequence ID" value="NZ_JBEXZO010000027.1"/>
</dbReference>